<dbReference type="AlphaFoldDB" id="A0A3D8QTS3"/>
<reference evidence="4 5" key="1">
    <citation type="journal article" date="2018" name="IMA Fungus">
        <title>IMA Genome-F 9: Draft genome sequence of Annulohypoxylon stygium, Aspergillus mulundensis, Berkeleyomyces basicola (syn. Thielaviopsis basicola), Ceratocystis smalleyi, two Cercospora beticola strains, Coleophoma cylindrospora, Fusarium fracticaudum, Phialophora cf. hyalina, and Morchella septimelata.</title>
        <authorList>
            <person name="Wingfield B.D."/>
            <person name="Bills G.F."/>
            <person name="Dong Y."/>
            <person name="Huang W."/>
            <person name="Nel W.J."/>
            <person name="Swalarsk-Parry B.S."/>
            <person name="Vaghefi N."/>
            <person name="Wilken P.M."/>
            <person name="An Z."/>
            <person name="de Beer Z.W."/>
            <person name="De Vos L."/>
            <person name="Chen L."/>
            <person name="Duong T.A."/>
            <person name="Gao Y."/>
            <person name="Hammerbacher A."/>
            <person name="Kikkert J.R."/>
            <person name="Li Y."/>
            <person name="Li H."/>
            <person name="Li K."/>
            <person name="Li Q."/>
            <person name="Liu X."/>
            <person name="Ma X."/>
            <person name="Naidoo K."/>
            <person name="Pethybridge S.J."/>
            <person name="Sun J."/>
            <person name="Steenkamp E.T."/>
            <person name="van der Nest M.A."/>
            <person name="van Wyk S."/>
            <person name="Wingfield M.J."/>
            <person name="Xiong C."/>
            <person name="Yue Q."/>
            <person name="Zhang X."/>
        </authorList>
    </citation>
    <scope>NUCLEOTIDE SEQUENCE [LARGE SCALE GENOMIC DNA]</scope>
    <source>
        <strain evidence="4 5">BP6252</strain>
    </source>
</reference>
<dbReference type="Gene3D" id="3.40.50.720">
    <property type="entry name" value="NAD(P)-binding Rossmann-like Domain"/>
    <property type="match status" value="1"/>
</dbReference>
<dbReference type="SUPFAM" id="SSF51735">
    <property type="entry name" value="NAD(P)-binding Rossmann-fold domains"/>
    <property type="match status" value="1"/>
</dbReference>
<dbReference type="Pfam" id="PF01370">
    <property type="entry name" value="Epimerase"/>
    <property type="match status" value="1"/>
</dbReference>
<name>A0A3D8QTS3_9HELO</name>
<sequence length="338" mass="37226">MPHTLVTGANGFVAAHIIDQLVALGHSITGSVRSTSKGQQILDKHPEYKGKVDFVVVSDFTKPGTWDAAFQEADIDYVVHTAAPLLDDPTNTDFDKNFLKPSVDGMTELLQSASKFGKNVKCVVVTGSINAVTTGQDIETRKFNSSEWLPVSIEDARRAQHPYISYCVAKAEAEKALWSYVKTNEPTYSVVVLLPALIFGPPIQPFSSLKKINFSTDQLYSLFNGSYEVLPPTVFPSYIDVRDLATAHISSLTTPAVANKRFMIGGLPFSNKMVLDVLSEMEEFQGKLPKDSGEKVGRLNFTDVEEWNEALGLNVRSPSQTFGETALFLRNLESVMEH</sequence>
<evidence type="ECO:0000313" key="4">
    <source>
        <dbReference type="EMBL" id="RDW65091.1"/>
    </source>
</evidence>
<dbReference type="PANTHER" id="PTHR10366">
    <property type="entry name" value="NAD DEPENDENT EPIMERASE/DEHYDRATASE"/>
    <property type="match status" value="1"/>
</dbReference>
<dbReference type="InterPro" id="IPR001509">
    <property type="entry name" value="Epimerase_deHydtase"/>
</dbReference>
<dbReference type="EMBL" id="PDLM01000012">
    <property type="protein sequence ID" value="RDW65091.1"/>
    <property type="molecule type" value="Genomic_DNA"/>
</dbReference>
<gene>
    <name evidence="4" type="ORF">BP6252_10742</name>
</gene>
<feature type="domain" description="NAD-dependent epimerase/dehydratase" evidence="3">
    <location>
        <begin position="5"/>
        <end position="265"/>
    </location>
</feature>
<keyword evidence="5" id="KW-1185">Reference proteome</keyword>
<evidence type="ECO:0000313" key="5">
    <source>
        <dbReference type="Proteomes" id="UP000256645"/>
    </source>
</evidence>
<dbReference type="InterPro" id="IPR050425">
    <property type="entry name" value="NAD(P)_dehydrat-like"/>
</dbReference>
<dbReference type="OrthoDB" id="2735536at2759"/>
<dbReference type="GO" id="GO:0016616">
    <property type="term" value="F:oxidoreductase activity, acting on the CH-OH group of donors, NAD or NADP as acceptor"/>
    <property type="evidence" value="ECO:0007669"/>
    <property type="project" value="TreeGrafter"/>
</dbReference>
<dbReference type="STRING" id="1849047.A0A3D8QTS3"/>
<evidence type="ECO:0000259" key="3">
    <source>
        <dbReference type="Pfam" id="PF01370"/>
    </source>
</evidence>
<keyword evidence="1" id="KW-0560">Oxidoreductase</keyword>
<accession>A0A3D8QTS3</accession>
<comment type="caution">
    <text evidence="4">The sequence shown here is derived from an EMBL/GenBank/DDBJ whole genome shotgun (WGS) entry which is preliminary data.</text>
</comment>
<dbReference type="Proteomes" id="UP000256645">
    <property type="component" value="Unassembled WGS sequence"/>
</dbReference>
<evidence type="ECO:0000256" key="2">
    <source>
        <dbReference type="ARBA" id="ARBA00023445"/>
    </source>
</evidence>
<protein>
    <recommendedName>
        <fullName evidence="3">NAD-dependent epimerase/dehydratase domain-containing protein</fullName>
    </recommendedName>
</protein>
<organism evidence="4 5">
    <name type="scientific">Coleophoma cylindrospora</name>
    <dbReference type="NCBI Taxonomy" id="1849047"/>
    <lineage>
        <taxon>Eukaryota</taxon>
        <taxon>Fungi</taxon>
        <taxon>Dikarya</taxon>
        <taxon>Ascomycota</taxon>
        <taxon>Pezizomycotina</taxon>
        <taxon>Leotiomycetes</taxon>
        <taxon>Helotiales</taxon>
        <taxon>Dermateaceae</taxon>
        <taxon>Coleophoma</taxon>
    </lineage>
</organism>
<dbReference type="InterPro" id="IPR036291">
    <property type="entry name" value="NAD(P)-bd_dom_sf"/>
</dbReference>
<dbReference type="PANTHER" id="PTHR10366:SF814">
    <property type="entry name" value="NAD-DEPENDENT EPIMERASE_DEHYDRATASE DOMAIN-CONTAINING PROTEIN"/>
    <property type="match status" value="1"/>
</dbReference>
<evidence type="ECO:0000256" key="1">
    <source>
        <dbReference type="ARBA" id="ARBA00023002"/>
    </source>
</evidence>
<proteinExistence type="inferred from homology"/>
<comment type="similarity">
    <text evidence="2">Belongs to the NAD(P)-dependent epimerase/dehydratase family. Dihydroflavonol-4-reductase subfamily.</text>
</comment>